<evidence type="ECO:0000313" key="2">
    <source>
        <dbReference type="Proteomes" id="UP000294847"/>
    </source>
</evidence>
<proteinExistence type="predicted"/>
<name>A0A4P7NVT3_PYROR</name>
<protein>
    <submittedName>
        <fullName evidence="1">Uncharacterized protein</fullName>
    </submittedName>
</protein>
<organism evidence="1 2">
    <name type="scientific">Pyricularia oryzae</name>
    <name type="common">Rice blast fungus</name>
    <name type="synonym">Magnaporthe oryzae</name>
    <dbReference type="NCBI Taxonomy" id="318829"/>
    <lineage>
        <taxon>Eukaryota</taxon>
        <taxon>Fungi</taxon>
        <taxon>Dikarya</taxon>
        <taxon>Ascomycota</taxon>
        <taxon>Pezizomycotina</taxon>
        <taxon>Sordariomycetes</taxon>
        <taxon>Sordariomycetidae</taxon>
        <taxon>Magnaporthales</taxon>
        <taxon>Pyriculariaceae</taxon>
        <taxon>Pyricularia</taxon>
    </lineage>
</organism>
<gene>
    <name evidence="1" type="ORF">PoMZ_13015</name>
</gene>
<dbReference type="AlphaFoldDB" id="A0A4P7NVT3"/>
<evidence type="ECO:0000313" key="1">
    <source>
        <dbReference type="EMBL" id="QBZ66046.1"/>
    </source>
</evidence>
<dbReference type="Proteomes" id="UP000294847">
    <property type="component" value="Chromosome 7"/>
</dbReference>
<sequence>MARHGYKYWRKPSLPKTSYFCQPADKPIFTMQISKLFTLFALASGVAAARGKCDPNLSNLHASRERHETHVNALSEAIVSQGNPTVEHWIACCLKDIPSTFRRSDCTWIVISQAHTRPPLLSSTLGLSLENMEGWGGLRTTPVLCVVEWYPR</sequence>
<reference evidence="1 2" key="1">
    <citation type="journal article" date="2019" name="Mol. Biol. Evol.">
        <title>Blast fungal genomes show frequent chromosomal changes, gene gains and losses, and effector gene turnover.</title>
        <authorList>
            <person name="Gomez Luciano L.B."/>
            <person name="Jason Tsai I."/>
            <person name="Chuma I."/>
            <person name="Tosa Y."/>
            <person name="Chen Y.H."/>
            <person name="Li J.Y."/>
            <person name="Li M.Y."/>
            <person name="Jade Lu M.Y."/>
            <person name="Nakayashiki H."/>
            <person name="Li W.H."/>
        </authorList>
    </citation>
    <scope>NUCLEOTIDE SEQUENCE [LARGE SCALE GENOMIC DNA]</scope>
    <source>
        <strain evidence="1">MZ5-1-6</strain>
    </source>
</reference>
<dbReference type="EMBL" id="CP034210">
    <property type="protein sequence ID" value="QBZ66046.1"/>
    <property type="molecule type" value="Genomic_DNA"/>
</dbReference>
<accession>A0A4P7NVT3</accession>